<dbReference type="EMBL" id="KZ664084">
    <property type="protein sequence ID" value="PPS07954.1"/>
    <property type="molecule type" value="Genomic_DNA"/>
</dbReference>
<reference evidence="3 4" key="1">
    <citation type="submission" date="2015-01" db="EMBL/GenBank/DDBJ databases">
        <title>Genome of allotetraploid Gossypium barbadense reveals genomic plasticity and fiber elongation in cotton evolution.</title>
        <authorList>
            <person name="Chen X."/>
            <person name="Liu X."/>
            <person name="Zhao B."/>
            <person name="Zheng H."/>
            <person name="Hu Y."/>
            <person name="Lu G."/>
            <person name="Yang C."/>
            <person name="Chen J."/>
            <person name="Shan C."/>
            <person name="Zhang L."/>
            <person name="Zhou Y."/>
            <person name="Wang L."/>
            <person name="Guo W."/>
            <person name="Bai Y."/>
            <person name="Ruan J."/>
            <person name="Shangguan X."/>
            <person name="Mao Y."/>
            <person name="Jiang J."/>
            <person name="Zhu Y."/>
            <person name="Lei J."/>
            <person name="Kang H."/>
            <person name="Chen S."/>
            <person name="He X."/>
            <person name="Wang R."/>
            <person name="Wang Y."/>
            <person name="Chen J."/>
            <person name="Wang L."/>
            <person name="Yu S."/>
            <person name="Wang B."/>
            <person name="Wei J."/>
            <person name="Song S."/>
            <person name="Lu X."/>
            <person name="Gao Z."/>
            <person name="Gu W."/>
            <person name="Deng X."/>
            <person name="Ma D."/>
            <person name="Wang S."/>
            <person name="Liang W."/>
            <person name="Fang L."/>
            <person name="Cai C."/>
            <person name="Zhu X."/>
            <person name="Zhou B."/>
            <person name="Zhang Y."/>
            <person name="Chen Z."/>
            <person name="Xu S."/>
            <person name="Zhu R."/>
            <person name="Wang S."/>
            <person name="Zhang T."/>
            <person name="Zhao G."/>
        </authorList>
    </citation>
    <scope>NUCLEOTIDE SEQUENCE [LARGE SCALE GENOMIC DNA]</scope>
    <source>
        <strain evidence="4">cv. Xinhai21</strain>
        <tissue evidence="3">Leaf</tissue>
    </source>
</reference>
<dbReference type="Proteomes" id="UP000239757">
    <property type="component" value="Unassembled WGS sequence"/>
</dbReference>
<evidence type="ECO:0000313" key="3">
    <source>
        <dbReference type="EMBL" id="PPS07954.1"/>
    </source>
</evidence>
<evidence type="ECO:0000313" key="2">
    <source>
        <dbReference type="EMBL" id="PPR82667.1"/>
    </source>
</evidence>
<proteinExistence type="predicted"/>
<evidence type="ECO:0000313" key="4">
    <source>
        <dbReference type="Proteomes" id="UP000239757"/>
    </source>
</evidence>
<dbReference type="EMBL" id="KZ670754">
    <property type="protein sequence ID" value="PPR82667.1"/>
    <property type="molecule type" value="Genomic_DNA"/>
</dbReference>
<organism evidence="3 4">
    <name type="scientific">Gossypium barbadense</name>
    <name type="common">Sea Island cotton</name>
    <name type="synonym">Hibiscus barbadensis</name>
    <dbReference type="NCBI Taxonomy" id="3634"/>
    <lineage>
        <taxon>Eukaryota</taxon>
        <taxon>Viridiplantae</taxon>
        <taxon>Streptophyta</taxon>
        <taxon>Embryophyta</taxon>
        <taxon>Tracheophyta</taxon>
        <taxon>Spermatophyta</taxon>
        <taxon>Magnoliopsida</taxon>
        <taxon>eudicotyledons</taxon>
        <taxon>Gunneridae</taxon>
        <taxon>Pentapetalae</taxon>
        <taxon>rosids</taxon>
        <taxon>malvids</taxon>
        <taxon>Malvales</taxon>
        <taxon>Malvaceae</taxon>
        <taxon>Malvoideae</taxon>
        <taxon>Gossypium</taxon>
    </lineage>
</organism>
<sequence length="78" mass="8580">MSVPNNFKVEIPGPQNRTPGATGRREAHIGPRSYNSYPTQALCQTSHSCLLQMKYQASNETPFSHLLLPMLACPALLP</sequence>
<feature type="region of interest" description="Disordered" evidence="1">
    <location>
        <begin position="1"/>
        <end position="26"/>
    </location>
</feature>
<evidence type="ECO:0000256" key="1">
    <source>
        <dbReference type="SAM" id="MobiDB-lite"/>
    </source>
</evidence>
<dbReference type="AlphaFoldDB" id="A0A2P5XXA1"/>
<accession>A0A2P5XXA1</accession>
<gene>
    <name evidence="3" type="ORF">GOBAR_AA12695</name>
    <name evidence="2" type="ORF">GOBAR_AA38049</name>
</gene>
<protein>
    <submittedName>
        <fullName evidence="3">Uncharacterized protein</fullName>
    </submittedName>
</protein>
<name>A0A2P5XXA1_GOSBA</name>